<protein>
    <submittedName>
        <fullName evidence="7">Branched-chain amino acid ABC transporter permease</fullName>
    </submittedName>
</protein>
<dbReference type="RefSeq" id="WP_390321691.1">
    <property type="nucleotide sequence ID" value="NZ_JBHRTP010000018.1"/>
</dbReference>
<comment type="caution">
    <text evidence="7">The sequence shown here is derived from an EMBL/GenBank/DDBJ whole genome shotgun (WGS) entry which is preliminary data.</text>
</comment>
<comment type="subcellular location">
    <subcellularLocation>
        <location evidence="1">Cell membrane</location>
        <topology evidence="1">Multi-pass membrane protein</topology>
    </subcellularLocation>
</comment>
<evidence type="ECO:0000256" key="1">
    <source>
        <dbReference type="ARBA" id="ARBA00004651"/>
    </source>
</evidence>
<dbReference type="PANTHER" id="PTHR30482">
    <property type="entry name" value="HIGH-AFFINITY BRANCHED-CHAIN AMINO ACID TRANSPORT SYSTEM PERMEASE"/>
    <property type="match status" value="1"/>
</dbReference>
<evidence type="ECO:0000256" key="2">
    <source>
        <dbReference type="ARBA" id="ARBA00022475"/>
    </source>
</evidence>
<evidence type="ECO:0000256" key="5">
    <source>
        <dbReference type="ARBA" id="ARBA00023136"/>
    </source>
</evidence>
<feature type="transmembrane region" description="Helical" evidence="6">
    <location>
        <begin position="159"/>
        <end position="178"/>
    </location>
</feature>
<keyword evidence="2" id="KW-1003">Cell membrane</keyword>
<dbReference type="EMBL" id="JBHRTP010000018">
    <property type="protein sequence ID" value="MFC3107617.1"/>
    <property type="molecule type" value="Genomic_DNA"/>
</dbReference>
<dbReference type="PANTHER" id="PTHR30482:SF17">
    <property type="entry name" value="ABC TRANSPORTER ATP-BINDING PROTEIN"/>
    <property type="match status" value="1"/>
</dbReference>
<keyword evidence="5 6" id="KW-0472">Membrane</keyword>
<reference evidence="8" key="1">
    <citation type="journal article" date="2019" name="Int. J. Syst. Evol. Microbiol.">
        <title>The Global Catalogue of Microorganisms (GCM) 10K type strain sequencing project: providing services to taxonomists for standard genome sequencing and annotation.</title>
        <authorList>
            <consortium name="The Broad Institute Genomics Platform"/>
            <consortium name="The Broad Institute Genome Sequencing Center for Infectious Disease"/>
            <person name="Wu L."/>
            <person name="Ma J."/>
        </authorList>
    </citation>
    <scope>NUCLEOTIDE SEQUENCE [LARGE SCALE GENOMIC DNA]</scope>
    <source>
        <strain evidence="8">KCTC 42986</strain>
    </source>
</reference>
<dbReference type="InterPro" id="IPR001851">
    <property type="entry name" value="ABC_transp_permease"/>
</dbReference>
<dbReference type="Proteomes" id="UP001595530">
    <property type="component" value="Unassembled WGS sequence"/>
</dbReference>
<feature type="transmembrane region" description="Helical" evidence="6">
    <location>
        <begin position="280"/>
        <end position="300"/>
    </location>
</feature>
<feature type="transmembrane region" description="Helical" evidence="6">
    <location>
        <begin position="33"/>
        <end position="52"/>
    </location>
</feature>
<keyword evidence="8" id="KW-1185">Reference proteome</keyword>
<gene>
    <name evidence="7" type="ORF">ACFOFO_06540</name>
</gene>
<keyword evidence="4 6" id="KW-1133">Transmembrane helix</keyword>
<proteinExistence type="predicted"/>
<evidence type="ECO:0000313" key="8">
    <source>
        <dbReference type="Proteomes" id="UP001595530"/>
    </source>
</evidence>
<evidence type="ECO:0000256" key="6">
    <source>
        <dbReference type="SAM" id="Phobius"/>
    </source>
</evidence>
<evidence type="ECO:0000256" key="4">
    <source>
        <dbReference type="ARBA" id="ARBA00022989"/>
    </source>
</evidence>
<feature type="transmembrane region" description="Helical" evidence="6">
    <location>
        <begin position="108"/>
        <end position="127"/>
    </location>
</feature>
<evidence type="ECO:0000313" key="7">
    <source>
        <dbReference type="EMBL" id="MFC3107617.1"/>
    </source>
</evidence>
<organism evidence="7 8">
    <name type="scientific">Undibacterium arcticum</name>
    <dbReference type="NCBI Taxonomy" id="1762892"/>
    <lineage>
        <taxon>Bacteria</taxon>
        <taxon>Pseudomonadati</taxon>
        <taxon>Pseudomonadota</taxon>
        <taxon>Betaproteobacteria</taxon>
        <taxon>Burkholderiales</taxon>
        <taxon>Oxalobacteraceae</taxon>
        <taxon>Undibacterium</taxon>
    </lineage>
</organism>
<feature type="transmembrane region" description="Helical" evidence="6">
    <location>
        <begin position="208"/>
        <end position="233"/>
    </location>
</feature>
<feature type="transmembrane region" description="Helical" evidence="6">
    <location>
        <begin position="84"/>
        <end position="101"/>
    </location>
</feature>
<dbReference type="Pfam" id="PF02653">
    <property type="entry name" value="BPD_transp_2"/>
    <property type="match status" value="1"/>
</dbReference>
<feature type="transmembrane region" description="Helical" evidence="6">
    <location>
        <begin position="245"/>
        <end position="268"/>
    </location>
</feature>
<accession>A0ABV7EXW1</accession>
<keyword evidence="3 6" id="KW-0812">Transmembrane</keyword>
<evidence type="ECO:0000256" key="3">
    <source>
        <dbReference type="ARBA" id="ARBA00022692"/>
    </source>
</evidence>
<dbReference type="CDD" id="cd06581">
    <property type="entry name" value="TM_PBP1_LivM_like"/>
    <property type="match status" value="1"/>
</dbReference>
<dbReference type="InterPro" id="IPR043428">
    <property type="entry name" value="LivM-like"/>
</dbReference>
<name>A0ABV7EXW1_9BURK</name>
<sequence length="336" mass="36048">MSVSLKLLAVLLPLALLVPVFPGVLYPVFVMKAMCYALFALAFNLLIGYTGLVSFGHAAFLGAAGYVTGALMLRFAASGMPVEIALLAGVLTAAGLGYLMGMLAIRRLGIYFAMITLALSQVVYFLAVQFKWTGGEDGMQGIPRGRLFGVIDLNSDTHMYYFTLGVFVFGFLLVYRIIHSPFGQILKALRDNSARATSLGYHVDRFKLLAFVLSAAIAGLAGATKALVFQLVSLNDVSLETSTEVILMTLLGGMGTVWGPIVGATMVVSLQNYLATLGDLVTIVIGLIFVLCVSFFRRGVAGELLAWMKRDRPAPKAAAVASIRHTQSIEQPMTNE</sequence>